<evidence type="ECO:0000313" key="3">
    <source>
        <dbReference type="Proteomes" id="UP000030651"/>
    </source>
</evidence>
<dbReference type="KEGG" id="pfy:PFICI_09344"/>
<gene>
    <name evidence="2" type="ORF">PFICI_09344</name>
</gene>
<dbReference type="OMA" id="ERNHEWR"/>
<evidence type="ECO:0000313" key="2">
    <source>
        <dbReference type="EMBL" id="ETS79491.1"/>
    </source>
</evidence>
<feature type="domain" description="DUF6594" evidence="1">
    <location>
        <begin position="4"/>
        <end position="95"/>
    </location>
</feature>
<dbReference type="RefSeq" id="XP_007836116.1">
    <property type="nucleotide sequence ID" value="XM_007837925.1"/>
</dbReference>
<dbReference type="PANTHER" id="PTHR34502">
    <property type="entry name" value="DUF6594 DOMAIN-CONTAINING PROTEIN-RELATED"/>
    <property type="match status" value="1"/>
</dbReference>
<organism evidence="2 3">
    <name type="scientific">Pestalotiopsis fici (strain W106-1 / CGMCC3.15140)</name>
    <dbReference type="NCBI Taxonomy" id="1229662"/>
    <lineage>
        <taxon>Eukaryota</taxon>
        <taxon>Fungi</taxon>
        <taxon>Dikarya</taxon>
        <taxon>Ascomycota</taxon>
        <taxon>Pezizomycotina</taxon>
        <taxon>Sordariomycetes</taxon>
        <taxon>Xylariomycetidae</taxon>
        <taxon>Amphisphaeriales</taxon>
        <taxon>Sporocadaceae</taxon>
        <taxon>Pestalotiopsis</taxon>
    </lineage>
</organism>
<dbReference type="EMBL" id="KI912114">
    <property type="protein sequence ID" value="ETS79491.1"/>
    <property type="molecule type" value="Genomic_DNA"/>
</dbReference>
<dbReference type="Proteomes" id="UP000030651">
    <property type="component" value="Unassembled WGS sequence"/>
</dbReference>
<dbReference type="Pfam" id="PF20237">
    <property type="entry name" value="DUF6594"/>
    <property type="match status" value="1"/>
</dbReference>
<proteinExistence type="predicted"/>
<dbReference type="OrthoDB" id="5342093at2759"/>
<dbReference type="AlphaFoldDB" id="W3X2W4"/>
<dbReference type="InParanoid" id="W3X2W4"/>
<keyword evidence="3" id="KW-1185">Reference proteome</keyword>
<dbReference type="HOGENOM" id="CLU_1971303_0_0_1"/>
<dbReference type="PANTHER" id="PTHR34502:SF5">
    <property type="entry name" value="DUF6594 DOMAIN-CONTAINING PROTEIN"/>
    <property type="match status" value="1"/>
</dbReference>
<accession>W3X2W4</accession>
<reference evidence="3" key="1">
    <citation type="journal article" date="2015" name="BMC Genomics">
        <title>Genomic and transcriptomic analysis of the endophytic fungus Pestalotiopsis fici reveals its lifestyle and high potential for synthesis of natural products.</title>
        <authorList>
            <person name="Wang X."/>
            <person name="Zhang X."/>
            <person name="Liu L."/>
            <person name="Xiang M."/>
            <person name="Wang W."/>
            <person name="Sun X."/>
            <person name="Che Y."/>
            <person name="Guo L."/>
            <person name="Liu G."/>
            <person name="Guo L."/>
            <person name="Wang C."/>
            <person name="Yin W.B."/>
            <person name="Stadler M."/>
            <person name="Zhang X."/>
            <person name="Liu X."/>
        </authorList>
    </citation>
    <scope>NUCLEOTIDE SEQUENCE [LARGE SCALE GENOMIC DNA]</scope>
    <source>
        <strain evidence="3">W106-1 / CGMCC3.15140</strain>
    </source>
</reference>
<dbReference type="InterPro" id="IPR046529">
    <property type="entry name" value="DUF6594"/>
</dbReference>
<name>W3X2W4_PESFW</name>
<protein>
    <recommendedName>
        <fullName evidence="1">DUF6594 domain-containing protein</fullName>
    </recommendedName>
</protein>
<evidence type="ECO:0000259" key="1">
    <source>
        <dbReference type="Pfam" id="PF20237"/>
    </source>
</evidence>
<sequence>MEGYAKVAHLMSKYDEFAVLRRFERLNIQSLLYSQAEIVHLEDSLARLVARDADDPEKEFHAKDWWSLAHGEGETGREQWRLIRKIRKKLDRYSERNHEWRVRRLLLIAMRRRSSPQTSRNIQLGKT</sequence>
<dbReference type="GeneID" id="19274357"/>